<gene>
    <name evidence="1" type="ORF">SPICI04_048</name>
</gene>
<dbReference type="EMBL" id="AM285305">
    <property type="protein sequence ID" value="CAK98840.1"/>
    <property type="molecule type" value="Genomic_DNA"/>
</dbReference>
<protein>
    <submittedName>
        <fullName evidence="1">Uncharacterized protein</fullName>
    </submittedName>
</protein>
<reference evidence="1" key="1">
    <citation type="journal article" date="2010" name="Appl. Environ. Microbiol.">
        <title>Partial chromosome sequence of Spiroplasma citri reveals extensive viral invasion and important gene decay.</title>
        <authorList>
            <person name="Carle P."/>
            <person name="Saillard C."/>
            <person name="Carrere N."/>
            <person name="Carrere S."/>
            <person name="Duret S."/>
            <person name="Eveillard S."/>
            <person name="Gaurivaud P."/>
            <person name="Gourgues G."/>
            <person name="Gouzy J."/>
            <person name="Salar P."/>
            <person name="Verdin E."/>
            <person name="Breton M."/>
            <person name="Blanchard A."/>
            <person name="Laigret F."/>
            <person name="Bove J.M."/>
            <person name="Renaudin J."/>
            <person name="Foissac X."/>
        </authorList>
    </citation>
    <scope>NUCLEOTIDE SEQUENCE</scope>
    <source>
        <strain evidence="1">GII3-3X</strain>
    </source>
</reference>
<proteinExistence type="predicted"/>
<dbReference type="RefSeq" id="WP_277945021.1">
    <property type="nucleotide sequence ID" value="NZ_CP096807.1"/>
</dbReference>
<evidence type="ECO:0000313" key="1">
    <source>
        <dbReference type="EMBL" id="CAK98840.1"/>
    </source>
</evidence>
<organism evidence="1">
    <name type="scientific">Spiroplasma citri</name>
    <dbReference type="NCBI Taxonomy" id="2133"/>
    <lineage>
        <taxon>Bacteria</taxon>
        <taxon>Bacillati</taxon>
        <taxon>Mycoplasmatota</taxon>
        <taxon>Mollicutes</taxon>
        <taxon>Entomoplasmatales</taxon>
        <taxon>Spiroplasmataceae</taxon>
        <taxon>Spiroplasma</taxon>
    </lineage>
</organism>
<dbReference type="AlphaFoldDB" id="Q14NT9"/>
<name>Q14NT9_SPICI</name>
<sequence>MLDAIVQKALEKGLKDDKTLGELGENITYASEKNLNFIKFNPDTNGVTPVLPYDKKYVLKLILVMRQTS</sequence>
<accession>Q14NT9</accession>